<keyword evidence="5" id="KW-0547">Nucleotide-binding</keyword>
<keyword evidence="7" id="KW-0067">ATP-binding</keyword>
<feature type="transmembrane region" description="Helical" evidence="9">
    <location>
        <begin position="79"/>
        <end position="101"/>
    </location>
</feature>
<sequence length="348" mass="38026">MRSWQTLSPVVRYGILGVVLMSLFIADTRTDYEVAIAVFYILIIIITSHGASQRQILSLAAACILLTSLSFALTPHGDLHGGLINLSISLATIAITSYLIIQIEKARQAALQAQDQLLRLARVQSLGALTSSIAHEVNQPLAALMTSGHACQRWLAQQPPHVDKAQQALQRMLDSAERASHIIKRVQSLIKSEPARKQCFDMHDALEEIIALSAAELKRQGVEVHYDFTAHPALVWADRVQIQQVIANLVVNALDAMEGKPAKKLLLRTRIQTTGVQVAIHDTGKGIEQPDAIFEAFWTTKDQGVGVGLSMSRSIIESNGGMIWVCDQTKGGACVCFTVPYKPADPLR</sequence>
<dbReference type="Pfam" id="PF00512">
    <property type="entry name" value="HisKA"/>
    <property type="match status" value="1"/>
</dbReference>
<dbReference type="InterPro" id="IPR004358">
    <property type="entry name" value="Sig_transdc_His_kin-like_C"/>
</dbReference>
<accession>A0A1U9K1X0</accession>
<keyword evidence="4" id="KW-0808">Transferase</keyword>
<reference evidence="11 12" key="1">
    <citation type="submission" date="2017-01" db="EMBL/GenBank/DDBJ databases">
        <title>Complete Genome Sequence of Paenalcaligenes hominis, Isolated from a paraplegic Patient with neurogenic bladder.</title>
        <authorList>
            <person name="Mukhopadhyay R."/>
            <person name="Joaquin J."/>
            <person name="Hogue R."/>
            <person name="Kilaru A."/>
            <person name="Jospin G."/>
            <person name="Mars K."/>
            <person name="Eisen J.A."/>
            <person name="Chaturvedi V."/>
        </authorList>
    </citation>
    <scope>NUCLEOTIDE SEQUENCE [LARGE SCALE GENOMIC DNA]</scope>
    <source>
        <strain evidence="11 12">15S00501</strain>
    </source>
</reference>
<dbReference type="GO" id="GO:0000155">
    <property type="term" value="F:phosphorelay sensor kinase activity"/>
    <property type="evidence" value="ECO:0007669"/>
    <property type="project" value="InterPro"/>
</dbReference>
<evidence type="ECO:0000313" key="11">
    <source>
        <dbReference type="EMBL" id="AQS52063.1"/>
    </source>
</evidence>
<dbReference type="KEGG" id="phn:PAEH1_11925"/>
<keyword evidence="6" id="KW-0418">Kinase</keyword>
<name>A0A1U9K1X0_9BURK</name>
<feature type="transmembrane region" description="Helical" evidence="9">
    <location>
        <begin position="7"/>
        <end position="26"/>
    </location>
</feature>
<keyword evidence="8" id="KW-0902">Two-component regulatory system</keyword>
<evidence type="ECO:0000256" key="5">
    <source>
        <dbReference type="ARBA" id="ARBA00022741"/>
    </source>
</evidence>
<evidence type="ECO:0000313" key="12">
    <source>
        <dbReference type="Proteomes" id="UP000189369"/>
    </source>
</evidence>
<dbReference type="Proteomes" id="UP000189369">
    <property type="component" value="Chromosome"/>
</dbReference>
<evidence type="ECO:0000256" key="1">
    <source>
        <dbReference type="ARBA" id="ARBA00000085"/>
    </source>
</evidence>
<dbReference type="PROSITE" id="PS50109">
    <property type="entry name" value="HIS_KIN"/>
    <property type="match status" value="1"/>
</dbReference>
<feature type="transmembrane region" description="Helical" evidence="9">
    <location>
        <begin position="32"/>
        <end position="49"/>
    </location>
</feature>
<protein>
    <recommendedName>
        <fullName evidence="2">histidine kinase</fullName>
        <ecNumber evidence="2">2.7.13.3</ecNumber>
    </recommendedName>
</protein>
<dbReference type="PANTHER" id="PTHR43065:SF10">
    <property type="entry name" value="PEROXIDE STRESS-ACTIVATED HISTIDINE KINASE MAK3"/>
    <property type="match status" value="1"/>
</dbReference>
<evidence type="ECO:0000256" key="4">
    <source>
        <dbReference type="ARBA" id="ARBA00022679"/>
    </source>
</evidence>
<keyword evidence="9" id="KW-0472">Membrane</keyword>
<evidence type="ECO:0000256" key="2">
    <source>
        <dbReference type="ARBA" id="ARBA00012438"/>
    </source>
</evidence>
<gene>
    <name evidence="11" type="ORF">PAEH1_11925</name>
</gene>
<dbReference type="InterPro" id="IPR036890">
    <property type="entry name" value="HATPase_C_sf"/>
</dbReference>
<dbReference type="SUPFAM" id="SSF55874">
    <property type="entry name" value="ATPase domain of HSP90 chaperone/DNA topoisomerase II/histidine kinase"/>
    <property type="match status" value="1"/>
</dbReference>
<evidence type="ECO:0000256" key="6">
    <source>
        <dbReference type="ARBA" id="ARBA00022777"/>
    </source>
</evidence>
<dbReference type="Gene3D" id="3.30.565.10">
    <property type="entry name" value="Histidine kinase-like ATPase, C-terminal domain"/>
    <property type="match status" value="1"/>
</dbReference>
<dbReference type="EC" id="2.7.13.3" evidence="2"/>
<feature type="transmembrane region" description="Helical" evidence="9">
    <location>
        <begin position="56"/>
        <end position="73"/>
    </location>
</feature>
<proteinExistence type="predicted"/>
<evidence type="ECO:0000256" key="9">
    <source>
        <dbReference type="SAM" id="Phobius"/>
    </source>
</evidence>
<evidence type="ECO:0000256" key="8">
    <source>
        <dbReference type="ARBA" id="ARBA00023012"/>
    </source>
</evidence>
<evidence type="ECO:0000256" key="7">
    <source>
        <dbReference type="ARBA" id="ARBA00022840"/>
    </source>
</evidence>
<evidence type="ECO:0000256" key="3">
    <source>
        <dbReference type="ARBA" id="ARBA00022553"/>
    </source>
</evidence>
<keyword evidence="9" id="KW-0812">Transmembrane</keyword>
<dbReference type="STRING" id="643674.PAEH1_11925"/>
<dbReference type="EMBL" id="CP019697">
    <property type="protein sequence ID" value="AQS52063.1"/>
    <property type="molecule type" value="Genomic_DNA"/>
</dbReference>
<feature type="domain" description="Histidine kinase" evidence="10">
    <location>
        <begin position="132"/>
        <end position="343"/>
    </location>
</feature>
<evidence type="ECO:0000259" key="10">
    <source>
        <dbReference type="PROSITE" id="PS50109"/>
    </source>
</evidence>
<dbReference type="PRINTS" id="PR00344">
    <property type="entry name" value="BCTRLSENSOR"/>
</dbReference>
<dbReference type="CDD" id="cd00082">
    <property type="entry name" value="HisKA"/>
    <property type="match status" value="1"/>
</dbReference>
<dbReference type="InterPro" id="IPR005467">
    <property type="entry name" value="His_kinase_dom"/>
</dbReference>
<dbReference type="Gene3D" id="1.10.287.130">
    <property type="match status" value="1"/>
</dbReference>
<dbReference type="InterPro" id="IPR036097">
    <property type="entry name" value="HisK_dim/P_sf"/>
</dbReference>
<organism evidence="11 12">
    <name type="scientific">Paenalcaligenes hominis</name>
    <dbReference type="NCBI Taxonomy" id="643674"/>
    <lineage>
        <taxon>Bacteria</taxon>
        <taxon>Pseudomonadati</taxon>
        <taxon>Pseudomonadota</taxon>
        <taxon>Betaproteobacteria</taxon>
        <taxon>Burkholderiales</taxon>
        <taxon>Alcaligenaceae</taxon>
        <taxon>Paenalcaligenes</taxon>
    </lineage>
</organism>
<dbReference type="InterPro" id="IPR003594">
    <property type="entry name" value="HATPase_dom"/>
</dbReference>
<dbReference type="AlphaFoldDB" id="A0A1U9K1X0"/>
<keyword evidence="9" id="KW-1133">Transmembrane helix</keyword>
<comment type="catalytic activity">
    <reaction evidence="1">
        <text>ATP + protein L-histidine = ADP + protein N-phospho-L-histidine.</text>
        <dbReference type="EC" id="2.7.13.3"/>
    </reaction>
</comment>
<dbReference type="InterPro" id="IPR003661">
    <property type="entry name" value="HisK_dim/P_dom"/>
</dbReference>
<dbReference type="PANTHER" id="PTHR43065">
    <property type="entry name" value="SENSOR HISTIDINE KINASE"/>
    <property type="match status" value="1"/>
</dbReference>
<dbReference type="Pfam" id="PF02518">
    <property type="entry name" value="HATPase_c"/>
    <property type="match status" value="1"/>
</dbReference>
<dbReference type="OrthoDB" id="8559580at2"/>
<dbReference type="SMART" id="SM00388">
    <property type="entry name" value="HisKA"/>
    <property type="match status" value="1"/>
</dbReference>
<keyword evidence="3" id="KW-0597">Phosphoprotein</keyword>
<dbReference type="GO" id="GO:0005524">
    <property type="term" value="F:ATP binding"/>
    <property type="evidence" value="ECO:0007669"/>
    <property type="project" value="UniProtKB-KW"/>
</dbReference>
<dbReference type="SUPFAM" id="SSF47384">
    <property type="entry name" value="Homodimeric domain of signal transducing histidine kinase"/>
    <property type="match status" value="1"/>
</dbReference>
<dbReference type="SMART" id="SM00387">
    <property type="entry name" value="HATPase_c"/>
    <property type="match status" value="1"/>
</dbReference>